<keyword evidence="4" id="KW-0479">Metal-binding</keyword>
<dbReference type="GO" id="GO:0017061">
    <property type="term" value="F:S-methyl-5-thioadenosine phosphorylase activity"/>
    <property type="evidence" value="ECO:0007669"/>
    <property type="project" value="UniProtKB-EC"/>
</dbReference>
<dbReference type="GO" id="GO:0016787">
    <property type="term" value="F:hydrolase activity"/>
    <property type="evidence" value="ECO:0007669"/>
    <property type="project" value="UniProtKB-KW"/>
</dbReference>
<comment type="catalytic activity">
    <reaction evidence="7">
        <text>adenosine + H2O + H(+) = inosine + NH4(+)</text>
        <dbReference type="Rhea" id="RHEA:24408"/>
        <dbReference type="ChEBI" id="CHEBI:15377"/>
        <dbReference type="ChEBI" id="CHEBI:15378"/>
        <dbReference type="ChEBI" id="CHEBI:16335"/>
        <dbReference type="ChEBI" id="CHEBI:17596"/>
        <dbReference type="ChEBI" id="CHEBI:28938"/>
        <dbReference type="EC" id="3.5.4.4"/>
    </reaction>
    <physiologicalReaction direction="left-to-right" evidence="7">
        <dbReference type="Rhea" id="RHEA:24409"/>
    </physiologicalReaction>
</comment>
<evidence type="ECO:0000256" key="5">
    <source>
        <dbReference type="ARBA" id="ARBA00022801"/>
    </source>
</evidence>
<evidence type="ECO:0000256" key="4">
    <source>
        <dbReference type="ARBA" id="ARBA00022723"/>
    </source>
</evidence>
<evidence type="ECO:0000313" key="10">
    <source>
        <dbReference type="EMBL" id="VAW88406.1"/>
    </source>
</evidence>
<name>A0A3B1A680_9ZZZZ</name>
<dbReference type="PANTHER" id="PTHR30616">
    <property type="entry name" value="UNCHARACTERIZED PROTEIN YFIH"/>
    <property type="match status" value="1"/>
</dbReference>
<comment type="similarity">
    <text evidence="2">Belongs to the purine nucleoside phosphorylase YfiH/LACC1 family.</text>
</comment>
<comment type="catalytic activity">
    <reaction evidence="8">
        <text>adenosine + phosphate = alpha-D-ribose 1-phosphate + adenine</text>
        <dbReference type="Rhea" id="RHEA:27642"/>
        <dbReference type="ChEBI" id="CHEBI:16335"/>
        <dbReference type="ChEBI" id="CHEBI:16708"/>
        <dbReference type="ChEBI" id="CHEBI:43474"/>
        <dbReference type="ChEBI" id="CHEBI:57720"/>
        <dbReference type="EC" id="2.4.2.1"/>
    </reaction>
    <physiologicalReaction direction="left-to-right" evidence="8">
        <dbReference type="Rhea" id="RHEA:27643"/>
    </physiologicalReaction>
</comment>
<evidence type="ECO:0000256" key="2">
    <source>
        <dbReference type="ARBA" id="ARBA00007353"/>
    </source>
</evidence>
<dbReference type="InterPro" id="IPR003730">
    <property type="entry name" value="Cu_polyphenol_OxRdtase"/>
</dbReference>
<sequence>MSGHIDSGRIASDRTGSDRIDSIEELRWIVPDWPAPANVRAASSLRCGGASMGDYAALNLADHVADDPVAVTANRERLQKALALPAPPIWLTQIHGVGCVDAASSTIGIEADASFTTQAGVVSAVLTADCLPVLLCDKQGLTVASVHAGWRGLAGGVIESTIAAMGEPQGLMAWLGPAIGPQQFEVGTEVRAAFVARDAATADAFISVRDGHWHADLYQLAALILKKQGVSAIYGAEWCTVSSPENFYSYRRDGVTGRMATLIWMTD</sequence>
<protein>
    <submittedName>
        <fullName evidence="10">FIG00003370: Multicopper polyphenol oxidase</fullName>
    </submittedName>
</protein>
<evidence type="ECO:0000256" key="8">
    <source>
        <dbReference type="ARBA" id="ARBA00048968"/>
    </source>
</evidence>
<proteinExistence type="inferred from homology"/>
<dbReference type="NCBIfam" id="TIGR00726">
    <property type="entry name" value="peptidoglycan editing factor PgeF"/>
    <property type="match status" value="1"/>
</dbReference>
<organism evidence="10">
    <name type="scientific">hydrothermal vent metagenome</name>
    <dbReference type="NCBI Taxonomy" id="652676"/>
    <lineage>
        <taxon>unclassified sequences</taxon>
        <taxon>metagenomes</taxon>
        <taxon>ecological metagenomes</taxon>
    </lineage>
</organism>
<dbReference type="Gene3D" id="3.60.140.10">
    <property type="entry name" value="CNF1/YfiH-like putative cysteine hydrolases"/>
    <property type="match status" value="1"/>
</dbReference>
<gene>
    <name evidence="10" type="ORF">MNBD_GAMMA17-2239</name>
</gene>
<dbReference type="AlphaFoldDB" id="A0A3B1A680"/>
<evidence type="ECO:0000256" key="3">
    <source>
        <dbReference type="ARBA" id="ARBA00022679"/>
    </source>
</evidence>
<dbReference type="CDD" id="cd16833">
    <property type="entry name" value="YfiH"/>
    <property type="match status" value="1"/>
</dbReference>
<evidence type="ECO:0000256" key="6">
    <source>
        <dbReference type="ARBA" id="ARBA00022833"/>
    </source>
</evidence>
<comment type="catalytic activity">
    <reaction evidence="9">
        <text>S-methyl-5'-thioadenosine + phosphate = 5-(methylsulfanyl)-alpha-D-ribose 1-phosphate + adenine</text>
        <dbReference type="Rhea" id="RHEA:11852"/>
        <dbReference type="ChEBI" id="CHEBI:16708"/>
        <dbReference type="ChEBI" id="CHEBI:17509"/>
        <dbReference type="ChEBI" id="CHEBI:43474"/>
        <dbReference type="ChEBI" id="CHEBI:58533"/>
        <dbReference type="EC" id="2.4.2.28"/>
    </reaction>
    <physiologicalReaction direction="left-to-right" evidence="9">
        <dbReference type="Rhea" id="RHEA:11853"/>
    </physiologicalReaction>
</comment>
<reference evidence="10" key="1">
    <citation type="submission" date="2018-06" db="EMBL/GenBank/DDBJ databases">
        <authorList>
            <person name="Zhirakovskaya E."/>
        </authorList>
    </citation>
    <scope>NUCLEOTIDE SEQUENCE</scope>
</reference>
<dbReference type="InterPro" id="IPR011324">
    <property type="entry name" value="Cytotoxic_necrot_fac-like_cat"/>
</dbReference>
<accession>A0A3B1A680</accession>
<dbReference type="Pfam" id="PF02578">
    <property type="entry name" value="Cu-oxidase_4"/>
    <property type="match status" value="1"/>
</dbReference>
<keyword evidence="5" id="KW-0378">Hydrolase</keyword>
<dbReference type="GO" id="GO:0005507">
    <property type="term" value="F:copper ion binding"/>
    <property type="evidence" value="ECO:0007669"/>
    <property type="project" value="TreeGrafter"/>
</dbReference>
<keyword evidence="3" id="KW-0808">Transferase</keyword>
<dbReference type="InterPro" id="IPR038371">
    <property type="entry name" value="Cu_polyphenol_OxRdtase_sf"/>
</dbReference>
<dbReference type="EMBL" id="UOFQ01000096">
    <property type="protein sequence ID" value="VAW88406.1"/>
    <property type="molecule type" value="Genomic_DNA"/>
</dbReference>
<dbReference type="SUPFAM" id="SSF64438">
    <property type="entry name" value="CNF1/YfiH-like putative cysteine hydrolases"/>
    <property type="match status" value="1"/>
</dbReference>
<comment type="catalytic activity">
    <reaction evidence="1">
        <text>inosine + phosphate = alpha-D-ribose 1-phosphate + hypoxanthine</text>
        <dbReference type="Rhea" id="RHEA:27646"/>
        <dbReference type="ChEBI" id="CHEBI:17368"/>
        <dbReference type="ChEBI" id="CHEBI:17596"/>
        <dbReference type="ChEBI" id="CHEBI:43474"/>
        <dbReference type="ChEBI" id="CHEBI:57720"/>
        <dbReference type="EC" id="2.4.2.1"/>
    </reaction>
    <physiologicalReaction direction="left-to-right" evidence="1">
        <dbReference type="Rhea" id="RHEA:27647"/>
    </physiologicalReaction>
</comment>
<evidence type="ECO:0000256" key="9">
    <source>
        <dbReference type="ARBA" id="ARBA00049893"/>
    </source>
</evidence>
<dbReference type="PANTHER" id="PTHR30616:SF2">
    <property type="entry name" value="PURINE NUCLEOSIDE PHOSPHORYLASE LACC1"/>
    <property type="match status" value="1"/>
</dbReference>
<evidence type="ECO:0000256" key="1">
    <source>
        <dbReference type="ARBA" id="ARBA00000553"/>
    </source>
</evidence>
<evidence type="ECO:0000256" key="7">
    <source>
        <dbReference type="ARBA" id="ARBA00047989"/>
    </source>
</evidence>
<keyword evidence="6" id="KW-0862">Zinc</keyword>